<proteinExistence type="predicted"/>
<sequence>MFPRPKLTVCVPSRNRQRTFKETIRALLQRPRVDVQFVFADNSDDPTIMDTFMADRLADPRIVYLSSPPETLSMVLNWERSIEAAEGEFICMIGDDDYVDVKVIDMINRVQALDPALDVLGWHRMSYNWPGMPRPPANVAVSLETNVRKIPRELLYTEFFGWRGVPNTPRIPIGFYHGAVSKALMDSFKERFGSYCGNPVVDFDNVCKVVSSAKALYFCGRPFSVMGACAESNSAAAYNTDIYKQSHKRFMKEVGRNTDEDDYLKDTPFRAEMGLMACILTVQIWFTKTYGYEMLPGWEKGFAEACSRNCEYMDTKESYDHTVRGYRRALRQWQGGKYIPFFKPEPFIDRYKARLKTGVIDGKLFLEERLPGISTPEELYAFVEQIIVPPEEVTIEAQPARVAKSA</sequence>
<accession>A0A1Q9AE86</accession>
<dbReference type="Proteomes" id="UP000186143">
    <property type="component" value="Unassembled WGS sequence"/>
</dbReference>
<dbReference type="OrthoDB" id="5291101at2"/>
<dbReference type="CDD" id="cd00761">
    <property type="entry name" value="Glyco_tranf_GTA_type"/>
    <property type="match status" value="1"/>
</dbReference>
<dbReference type="RefSeq" id="WP_075636453.1">
    <property type="nucleotide sequence ID" value="NZ_MKIO01000040.1"/>
</dbReference>
<reference evidence="1 3" key="1">
    <citation type="submission" date="2016-09" db="EMBL/GenBank/DDBJ databases">
        <title>Rhizobium sp. nov., a novel species isolated from the rice rhizosphere.</title>
        <authorList>
            <person name="Zhao J."/>
            <person name="Zhang X."/>
        </authorList>
    </citation>
    <scope>NUCLEOTIDE SEQUENCE [LARGE SCALE GENOMIC DNA]</scope>
    <source>
        <strain evidence="1 3">MH17</strain>
    </source>
</reference>
<name>A0A1Q9AE86_9HYPH</name>
<organism evidence="1 3">
    <name type="scientific">Xaviernesmea rhizosphaerae</name>
    <dbReference type="NCBI Taxonomy" id="1672749"/>
    <lineage>
        <taxon>Bacteria</taxon>
        <taxon>Pseudomonadati</taxon>
        <taxon>Pseudomonadota</taxon>
        <taxon>Alphaproteobacteria</taxon>
        <taxon>Hyphomicrobiales</taxon>
        <taxon>Rhizobiaceae</taxon>
        <taxon>Rhizobium/Agrobacterium group</taxon>
        <taxon>Xaviernesmea</taxon>
    </lineage>
</organism>
<evidence type="ECO:0000313" key="2">
    <source>
        <dbReference type="EMBL" id="OQP85842.1"/>
    </source>
</evidence>
<comment type="caution">
    <text evidence="1">The sequence shown here is derived from an EMBL/GenBank/DDBJ whole genome shotgun (WGS) entry which is preliminary data.</text>
</comment>
<protein>
    <recommendedName>
        <fullName evidence="5">Glycosyltransferase 2-like domain-containing protein</fullName>
    </recommendedName>
</protein>
<dbReference type="EMBL" id="MSPX01000011">
    <property type="protein sequence ID" value="OQP85842.1"/>
    <property type="molecule type" value="Genomic_DNA"/>
</dbReference>
<dbReference type="Proteomes" id="UP000192652">
    <property type="component" value="Unassembled WGS sequence"/>
</dbReference>
<reference evidence="2 4" key="3">
    <citation type="journal article" date="2017" name="Antonie Van Leeuwenhoek">
        <title>Rhizobium rhizosphaerae sp. nov., a novel species isolated from rice rhizosphere.</title>
        <authorList>
            <person name="Zhao J.J."/>
            <person name="Zhang J."/>
            <person name="Zhang R.J."/>
            <person name="Zhang C.W."/>
            <person name="Yin H.Q."/>
            <person name="Zhang X.X."/>
        </authorList>
    </citation>
    <scope>NUCLEOTIDE SEQUENCE [LARGE SCALE GENOMIC DNA]</scope>
    <source>
        <strain evidence="2 4">RD15</strain>
    </source>
</reference>
<evidence type="ECO:0000313" key="1">
    <source>
        <dbReference type="EMBL" id="OLP53219.1"/>
    </source>
</evidence>
<keyword evidence="4" id="KW-1185">Reference proteome</keyword>
<evidence type="ECO:0000313" key="4">
    <source>
        <dbReference type="Proteomes" id="UP000192652"/>
    </source>
</evidence>
<gene>
    <name evidence="1" type="ORF">BJF92_00125</name>
    <name evidence="2" type="ORF">BTR14_13765</name>
</gene>
<dbReference type="InterPro" id="IPR029044">
    <property type="entry name" value="Nucleotide-diphossugar_trans"/>
</dbReference>
<dbReference type="Pfam" id="PF13641">
    <property type="entry name" value="Glyco_tranf_2_3"/>
    <property type="match status" value="1"/>
</dbReference>
<evidence type="ECO:0000313" key="3">
    <source>
        <dbReference type="Proteomes" id="UP000186143"/>
    </source>
</evidence>
<dbReference type="EMBL" id="MKIO01000040">
    <property type="protein sequence ID" value="OLP53219.1"/>
    <property type="molecule type" value="Genomic_DNA"/>
</dbReference>
<evidence type="ECO:0008006" key="5">
    <source>
        <dbReference type="Google" id="ProtNLM"/>
    </source>
</evidence>
<reference evidence="2" key="2">
    <citation type="submission" date="2016-12" db="EMBL/GenBank/DDBJ databases">
        <authorList>
            <person name="Zhang X."/>
            <person name="Zhao J."/>
        </authorList>
    </citation>
    <scope>NUCLEOTIDE SEQUENCE</scope>
    <source>
        <strain evidence="2">RD15</strain>
    </source>
</reference>
<dbReference type="SUPFAM" id="SSF53448">
    <property type="entry name" value="Nucleotide-diphospho-sugar transferases"/>
    <property type="match status" value="1"/>
</dbReference>
<dbReference type="Gene3D" id="3.90.550.10">
    <property type="entry name" value="Spore Coat Polysaccharide Biosynthesis Protein SpsA, Chain A"/>
    <property type="match status" value="1"/>
</dbReference>
<dbReference type="STRING" id="1672749.BJF92_00125"/>
<dbReference type="AlphaFoldDB" id="A0A1Q9AE86"/>